<evidence type="ECO:0000259" key="4">
    <source>
        <dbReference type="PROSITE" id="PS50234"/>
    </source>
</evidence>
<reference evidence="5 6" key="1">
    <citation type="submission" date="2021-06" db="EMBL/GenBank/DDBJ databases">
        <title>Candida outbreak in Lebanon.</title>
        <authorList>
            <person name="Finianos M."/>
        </authorList>
    </citation>
    <scope>NUCLEOTIDE SEQUENCE [LARGE SCALE GENOMIC DNA]</scope>
    <source>
        <strain evidence="5">CA3LBN</strain>
    </source>
</reference>
<dbReference type="InterPro" id="IPR036465">
    <property type="entry name" value="vWFA_dom_sf"/>
</dbReference>
<dbReference type="PROSITE" id="PS50234">
    <property type="entry name" value="VWFA"/>
    <property type="match status" value="1"/>
</dbReference>
<name>A0ABX8I5Z1_9ASCO</name>
<feature type="region of interest" description="Disordered" evidence="3">
    <location>
        <begin position="227"/>
        <end position="290"/>
    </location>
</feature>
<dbReference type="SUPFAM" id="SSF53300">
    <property type="entry name" value="vWA-like"/>
    <property type="match status" value="1"/>
</dbReference>
<keyword evidence="2" id="KW-0647">Proteasome</keyword>
<organism evidence="5 6">
    <name type="scientific">Candidozyma haemuli</name>
    <dbReference type="NCBI Taxonomy" id="45357"/>
    <lineage>
        <taxon>Eukaryota</taxon>
        <taxon>Fungi</taxon>
        <taxon>Dikarya</taxon>
        <taxon>Ascomycota</taxon>
        <taxon>Saccharomycotina</taxon>
        <taxon>Pichiomycetes</taxon>
        <taxon>Metschnikowiaceae</taxon>
        <taxon>Candidozyma</taxon>
    </lineage>
</organism>
<evidence type="ECO:0000313" key="6">
    <source>
        <dbReference type="Proteomes" id="UP000825434"/>
    </source>
</evidence>
<comment type="similarity">
    <text evidence="1">Belongs to the proteasome subunit S5A family.</text>
</comment>
<sequence>MVLEATMIAIDNSEYMRNGDYLTTRYDAQLTATEFIFQNKLNSNPENTVGLLSYGGSGPQVLSTLTTDFGKILSGAHGTKIDGENHFSSGIQVAALALKHRQNKVQSQRIIVFVGSPLKETEKELEKLAKKMKKNNVAIDVINFGEEAINTAKLERFHAAVNNHDNSHLVTVPAGSRLLYEVIASSPILVEDGFDMEGASGGEFFGGMDPNMDPDLALALRLSLEEEKSRQEREAAEKNKQSSNLDMIDEDAEFEKKDDKKGIPVPLSTVKPSKSRRRENREERKSANNDQQLLIAPYEVASTKPIDLTVSQFLDMYSKGKWNLSKVPCPPCFKNKGLMAAPECYSERNRTAEVQSYLSLKHWDDHDLFKPISSRLRKKHQMTGFTISLIHKSKVLFKHETRMNYREMPRNVSLDSHSLLSKDYFYLLDASKDWRTANSPLVVGRPNIRLYCGVRIMSSKNEPLGVISVFDINARKQFSEDMIRDLHTAAREVMKILNTPYDDILEERKQSIDSIAPQKAASDVEEELKQLSIKLGRATSTNCAMSVFERDGSGAPYSQNHHFASTLGDDNEDIMRSCLDKKQRRSLTRMLYRVGSLTSAADMLCESLAANLKAEFVFIVEIRSAELYSVSSEYFPKGHTKIDAESFKYANKLVKSKRMMEETDRVSTRVLGTFGNGYSTSKSDHDLFIKAFSSDFGVHYLNPRRSTRFNSGCVLPFYRYNSKLVKKSSKKPDSQTVDLYLRAGGYLVGVMSESSEKGQMSQATVSKIFDHASVLRKLYIT</sequence>
<dbReference type="InterPro" id="IPR003903">
    <property type="entry name" value="UIM_dom"/>
</dbReference>
<dbReference type="SMART" id="SM00327">
    <property type="entry name" value="VWA"/>
    <property type="match status" value="1"/>
</dbReference>
<feature type="compositionally biased region" description="Basic and acidic residues" evidence="3">
    <location>
        <begin position="227"/>
        <end position="240"/>
    </location>
</feature>
<gene>
    <name evidence="5" type="ORF">CA3LBN_002988</name>
</gene>
<keyword evidence="6" id="KW-1185">Reference proteome</keyword>
<dbReference type="SUPFAM" id="SSF55781">
    <property type="entry name" value="GAF domain-like"/>
    <property type="match status" value="1"/>
</dbReference>
<dbReference type="Gene3D" id="3.40.50.410">
    <property type="entry name" value="von Willebrand factor, type A domain"/>
    <property type="match status" value="1"/>
</dbReference>
<dbReference type="EMBL" id="CP076663">
    <property type="protein sequence ID" value="QWU88680.1"/>
    <property type="molecule type" value="Genomic_DNA"/>
</dbReference>
<dbReference type="Gene3D" id="1.10.287.3990">
    <property type="match status" value="1"/>
</dbReference>
<dbReference type="Pfam" id="PF13519">
    <property type="entry name" value="VWA_2"/>
    <property type="match status" value="1"/>
</dbReference>
<dbReference type="PANTHER" id="PTHR10223:SF0">
    <property type="entry name" value="26S PROTEASOME NON-ATPASE REGULATORY SUBUNIT 4"/>
    <property type="match status" value="1"/>
</dbReference>
<dbReference type="PANTHER" id="PTHR10223">
    <property type="entry name" value="26S PROTEASOME NON-ATPASE REGULATORY SUBUNIT 4"/>
    <property type="match status" value="1"/>
</dbReference>
<evidence type="ECO:0000313" key="5">
    <source>
        <dbReference type="EMBL" id="QWU88680.1"/>
    </source>
</evidence>
<accession>A0ABX8I5Z1</accession>
<dbReference type="Proteomes" id="UP000825434">
    <property type="component" value="Chromosome 3"/>
</dbReference>
<evidence type="ECO:0000256" key="3">
    <source>
        <dbReference type="SAM" id="MobiDB-lite"/>
    </source>
</evidence>
<evidence type="ECO:0000256" key="1">
    <source>
        <dbReference type="ARBA" id="ARBA00005574"/>
    </source>
</evidence>
<feature type="domain" description="VWFA" evidence="4">
    <location>
        <begin position="5"/>
        <end position="188"/>
    </location>
</feature>
<dbReference type="PROSITE" id="PS50330">
    <property type="entry name" value="UIM"/>
    <property type="match status" value="1"/>
</dbReference>
<dbReference type="InterPro" id="IPR002035">
    <property type="entry name" value="VWF_A"/>
</dbReference>
<protein>
    <recommendedName>
        <fullName evidence="4">VWFA domain-containing protein</fullName>
    </recommendedName>
</protein>
<dbReference type="InterPro" id="IPR027040">
    <property type="entry name" value="PSMD4"/>
</dbReference>
<dbReference type="CDD" id="cd01452">
    <property type="entry name" value="VWA_26S_proteasome_subunit"/>
    <property type="match status" value="1"/>
</dbReference>
<proteinExistence type="inferred from homology"/>
<evidence type="ECO:0000256" key="2">
    <source>
        <dbReference type="ARBA" id="ARBA00022942"/>
    </source>
</evidence>